<feature type="compositionally biased region" description="Basic and acidic residues" evidence="1">
    <location>
        <begin position="444"/>
        <end position="467"/>
    </location>
</feature>
<feature type="region of interest" description="Disordered" evidence="1">
    <location>
        <begin position="287"/>
        <end position="312"/>
    </location>
</feature>
<feature type="compositionally biased region" description="Acidic residues" evidence="1">
    <location>
        <begin position="513"/>
        <end position="527"/>
    </location>
</feature>
<sequence>MSGTADAPAALSTPSSSSATLAALLAESCREVEHLRTQVATLTKRLETADQLVDSFRRIGEAANSENKDAGPTISQATANSIIFDWNDRANKAEMAKADAEAKSKFVTDQWQELDRYFSTVEARVSEARASFAHIMEAGSGQLSIIPVPSPSSSRPPSYMRTAGSMPAYSYPHLSTSPRIRMRSDSLDTMSGYSASKRLRGDNNQPLPREGGASAEAFRVPPARVIQNSPPQRMPDHAHGKSKGVDDIDEMLWETTRNGKDGGGSKPGVLPYPGPIYAPVIVGTTPEVNKSTVSPPGRNRTPSPPQPLRGPSTQLGTYDIGKPYPPHNEAGQRLCRTCGAVGRYKDGRCIEKWGPGPCGPGTVCDRCRKKMKRFERRGETQPRGQPMLRPDMMHVPPPGMMPMPPMHPMMGHPAPPPLAAAVPAPPMPAYPAPSGRDLDARIQESNVRRRDTDALIQESDVRSEPRSDTSPNDAASPATGLLTPAPASVPVSTSTADMPPVAVLTSDNQDSGTEGDADADADGEEDTTSPRPTLA</sequence>
<dbReference type="Proteomes" id="UP000054144">
    <property type="component" value="Unassembled WGS sequence"/>
</dbReference>
<dbReference type="EMBL" id="KN881616">
    <property type="protein sequence ID" value="KIY53491.1"/>
    <property type="molecule type" value="Genomic_DNA"/>
</dbReference>
<evidence type="ECO:0000256" key="1">
    <source>
        <dbReference type="SAM" id="MobiDB-lite"/>
    </source>
</evidence>
<feature type="region of interest" description="Disordered" evidence="1">
    <location>
        <begin position="444"/>
        <end position="535"/>
    </location>
</feature>
<dbReference type="AlphaFoldDB" id="A0A0D7AQ91"/>
<reference evidence="2 3" key="1">
    <citation type="journal article" date="2015" name="Fungal Genet. Biol.">
        <title>Evolution of novel wood decay mechanisms in Agaricales revealed by the genome sequences of Fistulina hepatica and Cylindrobasidium torrendii.</title>
        <authorList>
            <person name="Floudas D."/>
            <person name="Held B.W."/>
            <person name="Riley R."/>
            <person name="Nagy L.G."/>
            <person name="Koehler G."/>
            <person name="Ransdell A.S."/>
            <person name="Younus H."/>
            <person name="Chow J."/>
            <person name="Chiniquy J."/>
            <person name="Lipzen A."/>
            <person name="Tritt A."/>
            <person name="Sun H."/>
            <person name="Haridas S."/>
            <person name="LaButti K."/>
            <person name="Ohm R.A."/>
            <person name="Kues U."/>
            <person name="Blanchette R.A."/>
            <person name="Grigoriev I.V."/>
            <person name="Minto R.E."/>
            <person name="Hibbett D.S."/>
        </authorList>
    </citation>
    <scope>NUCLEOTIDE SEQUENCE [LARGE SCALE GENOMIC DNA]</scope>
    <source>
        <strain evidence="2 3">ATCC 64428</strain>
    </source>
</reference>
<evidence type="ECO:0000313" key="2">
    <source>
        <dbReference type="EMBL" id="KIY53491.1"/>
    </source>
</evidence>
<evidence type="ECO:0000313" key="3">
    <source>
        <dbReference type="Proteomes" id="UP000054144"/>
    </source>
</evidence>
<keyword evidence="3" id="KW-1185">Reference proteome</keyword>
<organism evidence="2 3">
    <name type="scientific">Fistulina hepatica ATCC 64428</name>
    <dbReference type="NCBI Taxonomy" id="1128425"/>
    <lineage>
        <taxon>Eukaryota</taxon>
        <taxon>Fungi</taxon>
        <taxon>Dikarya</taxon>
        <taxon>Basidiomycota</taxon>
        <taxon>Agaricomycotina</taxon>
        <taxon>Agaricomycetes</taxon>
        <taxon>Agaricomycetidae</taxon>
        <taxon>Agaricales</taxon>
        <taxon>Fistulinaceae</taxon>
        <taxon>Fistulina</taxon>
    </lineage>
</organism>
<protein>
    <submittedName>
        <fullName evidence="2">Uncharacterized protein</fullName>
    </submittedName>
</protein>
<accession>A0A0D7AQ91</accession>
<feature type="region of interest" description="Disordered" evidence="1">
    <location>
        <begin position="189"/>
        <end position="216"/>
    </location>
</feature>
<name>A0A0D7AQ91_9AGAR</name>
<proteinExistence type="predicted"/>
<gene>
    <name evidence="2" type="ORF">FISHEDRAFT_55130</name>
</gene>
<dbReference type="OrthoDB" id="2162994at2759"/>